<feature type="region of interest" description="Disordered" evidence="1">
    <location>
        <begin position="411"/>
        <end position="452"/>
    </location>
</feature>
<keyword evidence="3" id="KW-1185">Reference proteome</keyword>
<feature type="compositionally biased region" description="Low complexity" evidence="1">
    <location>
        <begin position="119"/>
        <end position="136"/>
    </location>
</feature>
<accession>A0A5M6C0E5</accession>
<proteinExistence type="predicted"/>
<reference evidence="2" key="2">
    <citation type="submission" date="2024-01" db="EMBL/GenBank/DDBJ databases">
        <title>Comparative genomics of Cryptococcus and Kwoniella reveals pathogenesis evolution and contrasting modes of karyotype evolution via chromosome fusion or intercentromeric recombination.</title>
        <authorList>
            <person name="Coelho M.A."/>
            <person name="David-Palma M."/>
            <person name="Shea T."/>
            <person name="Bowers K."/>
            <person name="McGinley-Smith S."/>
            <person name="Mohammad A.W."/>
            <person name="Gnirke A."/>
            <person name="Yurkov A.M."/>
            <person name="Nowrousian M."/>
            <person name="Sun S."/>
            <person name="Cuomo C.A."/>
            <person name="Heitman J."/>
        </authorList>
    </citation>
    <scope>NUCLEOTIDE SEQUENCE</scope>
    <source>
        <strain evidence="2">CBS 12478</strain>
    </source>
</reference>
<dbReference type="InterPro" id="IPR036895">
    <property type="entry name" value="Uracil-DNA_glycosylase-like_sf"/>
</dbReference>
<feature type="compositionally biased region" description="Basic and acidic residues" evidence="1">
    <location>
        <begin position="60"/>
        <end position="69"/>
    </location>
</feature>
<dbReference type="SUPFAM" id="SSF52141">
    <property type="entry name" value="Uracil-DNA glycosylase-like"/>
    <property type="match status" value="1"/>
</dbReference>
<gene>
    <name evidence="2" type="ORF">CI109_105821</name>
</gene>
<reference evidence="2" key="1">
    <citation type="submission" date="2017-08" db="EMBL/GenBank/DDBJ databases">
        <authorList>
            <person name="Cuomo C."/>
            <person name="Billmyre B."/>
            <person name="Heitman J."/>
        </authorList>
    </citation>
    <scope>NUCLEOTIDE SEQUENCE</scope>
    <source>
        <strain evidence="2">CBS 12478</strain>
    </source>
</reference>
<dbReference type="EMBL" id="CP144060">
    <property type="protein sequence ID" value="WWD21337.1"/>
    <property type="molecule type" value="Genomic_DNA"/>
</dbReference>
<protein>
    <submittedName>
        <fullName evidence="2">Uncharacterized protein</fullName>
    </submittedName>
</protein>
<feature type="compositionally biased region" description="Basic residues" evidence="1">
    <location>
        <begin position="432"/>
        <end position="444"/>
    </location>
</feature>
<feature type="compositionally biased region" description="Basic and acidic residues" evidence="1">
    <location>
        <begin position="159"/>
        <end position="174"/>
    </location>
</feature>
<dbReference type="PANTHER" id="PTHR12159">
    <property type="entry name" value="G/T AND G/U MISMATCH-SPECIFIC DNA GLYCOSYLASE"/>
    <property type="match status" value="1"/>
</dbReference>
<dbReference type="AlphaFoldDB" id="A0A5M6C0E5"/>
<dbReference type="InterPro" id="IPR015637">
    <property type="entry name" value="MUG/TDG"/>
</dbReference>
<dbReference type="Gene3D" id="3.40.470.10">
    <property type="entry name" value="Uracil-DNA glycosylase-like domain"/>
    <property type="match status" value="1"/>
</dbReference>
<dbReference type="KEGG" id="ksn:43588458"/>
<dbReference type="GeneID" id="43588458"/>
<dbReference type="GO" id="GO:0004844">
    <property type="term" value="F:uracil DNA N-glycosylase activity"/>
    <property type="evidence" value="ECO:0007669"/>
    <property type="project" value="TreeGrafter"/>
</dbReference>
<evidence type="ECO:0000313" key="3">
    <source>
        <dbReference type="Proteomes" id="UP000322225"/>
    </source>
</evidence>
<feature type="region of interest" description="Disordered" evidence="1">
    <location>
        <begin position="33"/>
        <end position="182"/>
    </location>
</feature>
<dbReference type="InterPro" id="IPR005122">
    <property type="entry name" value="Uracil-DNA_glycosylase-like"/>
</dbReference>
<evidence type="ECO:0000256" key="1">
    <source>
        <dbReference type="SAM" id="MobiDB-lite"/>
    </source>
</evidence>
<dbReference type="Proteomes" id="UP000322225">
    <property type="component" value="Chromosome 10"/>
</dbReference>
<sequence length="544" mass="60740">MIAPKDEIDDVSSPASKSFAAKLAKYAYGATTSTVGAQKGESSKVGSSSPLKFQPRSRVIRTERNDNNDTKSIVQSTSSSSSGILSNTQVLPKNRIDDSSSRSLRNRGTKRPYREVSDSASENELSGSGSEGIIGSDKPFQPSNEEEVVRTPSKKKQKQKTEEGGVVVKKERAKTTPKKPRGYAAPEVYEHLKPVNDILREGLDVVFCGIKYVDYTHPSHNHIPGETRKTADTLSSWPLLLPIGKRSSTLGHHFSHPTNKFWRSLHQSGLTARLLSPLEDELMMTEYNSGLTNLVDRPTSEQSELSTLEMRLNVHNLTLKFVRYRPMVVCFVGKKIWDVYESVAGKTAKLAAAAAGAEEEAAMEQKSLADEVKRELKEEEEEDDVKPDLNEMSYDGVKLENEVEHDLKSINDIKPPIPSLKPTEVRTPTKSPKAKTKTKAKTKIKPPPFDPTQPRLYRLPHFSLEQRYLISYTYFWVVPNTSGLERTPLSDQIINFTALKVFVDKLKSGWQPSLEDGYSFKDIDVDGVKRTVEEMQRVALSKGV</sequence>
<feature type="compositionally biased region" description="Low complexity" evidence="1">
    <location>
        <begin position="72"/>
        <end position="86"/>
    </location>
</feature>
<dbReference type="PANTHER" id="PTHR12159:SF9">
    <property type="entry name" value="G_T MISMATCH-SPECIFIC THYMINE DNA GLYCOSYLASE"/>
    <property type="match status" value="1"/>
</dbReference>
<dbReference type="GO" id="GO:0006285">
    <property type="term" value="P:base-excision repair, AP site formation"/>
    <property type="evidence" value="ECO:0007669"/>
    <property type="project" value="InterPro"/>
</dbReference>
<dbReference type="OrthoDB" id="565731at2759"/>
<dbReference type="CDD" id="cd10028">
    <property type="entry name" value="UDG-F2_TDG_MUG"/>
    <property type="match status" value="1"/>
</dbReference>
<dbReference type="RefSeq" id="XP_031861556.1">
    <property type="nucleotide sequence ID" value="XM_032004325.1"/>
</dbReference>
<dbReference type="GO" id="GO:0008263">
    <property type="term" value="F:pyrimidine-specific mismatch base pair DNA N-glycosylase activity"/>
    <property type="evidence" value="ECO:0007669"/>
    <property type="project" value="TreeGrafter"/>
</dbReference>
<dbReference type="Pfam" id="PF03167">
    <property type="entry name" value="UDG"/>
    <property type="match status" value="1"/>
</dbReference>
<evidence type="ECO:0000313" key="2">
    <source>
        <dbReference type="EMBL" id="WWD21337.1"/>
    </source>
</evidence>
<name>A0A5M6C0E5_9TREE</name>
<organism evidence="2 3">
    <name type="scientific">Kwoniella shandongensis</name>
    <dbReference type="NCBI Taxonomy" id="1734106"/>
    <lineage>
        <taxon>Eukaryota</taxon>
        <taxon>Fungi</taxon>
        <taxon>Dikarya</taxon>
        <taxon>Basidiomycota</taxon>
        <taxon>Agaricomycotina</taxon>
        <taxon>Tremellomycetes</taxon>
        <taxon>Tremellales</taxon>
        <taxon>Cryptococcaceae</taxon>
        <taxon>Kwoniella</taxon>
    </lineage>
</organism>